<dbReference type="Gene3D" id="3.40.50.300">
    <property type="entry name" value="P-loop containing nucleotide triphosphate hydrolases"/>
    <property type="match status" value="1"/>
</dbReference>
<evidence type="ECO:0000313" key="3">
    <source>
        <dbReference type="Proteomes" id="UP001412067"/>
    </source>
</evidence>
<dbReference type="EMBL" id="JBBWWR010000012">
    <property type="protein sequence ID" value="KAK8959225.1"/>
    <property type="molecule type" value="Genomic_DNA"/>
</dbReference>
<dbReference type="Proteomes" id="UP001412067">
    <property type="component" value="Unassembled WGS sequence"/>
</dbReference>
<sequence>MYLQAEYCRACRGINNDFRVSKNQATFARVSGYCEQNDIHSPHVTVHESLIYSAWCLPADVDSMTRKMFIEEIMELTELTPLKKALVGFPGVNGLTIEQRKRLTIAVELVANPSILFMDEPASGLLL</sequence>
<dbReference type="InterPro" id="IPR027417">
    <property type="entry name" value="P-loop_NTPase"/>
</dbReference>
<protein>
    <submittedName>
        <fullName evidence="2">ABC transporter G family member 34</fullName>
    </submittedName>
</protein>
<comment type="caution">
    <text evidence="2">The sequence shown here is derived from an EMBL/GenBank/DDBJ whole genome shotgun (WGS) entry which is preliminary data.</text>
</comment>
<evidence type="ECO:0000313" key="2">
    <source>
        <dbReference type="EMBL" id="KAK8959225.1"/>
    </source>
</evidence>
<accession>A0ABR2M6F4</accession>
<proteinExistence type="predicted"/>
<dbReference type="Pfam" id="PF00005">
    <property type="entry name" value="ABC_tran"/>
    <property type="match status" value="1"/>
</dbReference>
<name>A0ABR2M6F4_9ASPA</name>
<feature type="domain" description="ABC transporter" evidence="1">
    <location>
        <begin position="22"/>
        <end position="122"/>
    </location>
</feature>
<dbReference type="PANTHER" id="PTHR48040:SF35">
    <property type="entry name" value="ABC TRANSPORTER G FAMILY MEMBER 39-LIKE"/>
    <property type="match status" value="1"/>
</dbReference>
<organism evidence="2 3">
    <name type="scientific">Platanthera guangdongensis</name>
    <dbReference type="NCBI Taxonomy" id="2320717"/>
    <lineage>
        <taxon>Eukaryota</taxon>
        <taxon>Viridiplantae</taxon>
        <taxon>Streptophyta</taxon>
        <taxon>Embryophyta</taxon>
        <taxon>Tracheophyta</taxon>
        <taxon>Spermatophyta</taxon>
        <taxon>Magnoliopsida</taxon>
        <taxon>Liliopsida</taxon>
        <taxon>Asparagales</taxon>
        <taxon>Orchidaceae</taxon>
        <taxon>Orchidoideae</taxon>
        <taxon>Orchideae</taxon>
        <taxon>Orchidinae</taxon>
        <taxon>Platanthera</taxon>
    </lineage>
</organism>
<evidence type="ECO:0000259" key="1">
    <source>
        <dbReference type="Pfam" id="PF00005"/>
    </source>
</evidence>
<dbReference type="InterPro" id="IPR003439">
    <property type="entry name" value="ABC_transporter-like_ATP-bd"/>
</dbReference>
<keyword evidence="3" id="KW-1185">Reference proteome</keyword>
<dbReference type="PANTHER" id="PTHR48040">
    <property type="entry name" value="PLEIOTROPIC DRUG RESISTANCE PROTEIN 1-LIKE ISOFORM X1"/>
    <property type="match status" value="1"/>
</dbReference>
<gene>
    <name evidence="2" type="primary">ABCG34</name>
    <name evidence="2" type="ORF">KSP40_PGU020551</name>
</gene>
<dbReference type="SUPFAM" id="SSF52540">
    <property type="entry name" value="P-loop containing nucleoside triphosphate hydrolases"/>
    <property type="match status" value="1"/>
</dbReference>
<reference evidence="2 3" key="1">
    <citation type="journal article" date="2022" name="Nat. Plants">
        <title>Genomes of leafy and leafless Platanthera orchids illuminate the evolution of mycoheterotrophy.</title>
        <authorList>
            <person name="Li M.H."/>
            <person name="Liu K.W."/>
            <person name="Li Z."/>
            <person name="Lu H.C."/>
            <person name="Ye Q.L."/>
            <person name="Zhang D."/>
            <person name="Wang J.Y."/>
            <person name="Li Y.F."/>
            <person name="Zhong Z.M."/>
            <person name="Liu X."/>
            <person name="Yu X."/>
            <person name="Liu D.K."/>
            <person name="Tu X.D."/>
            <person name="Liu B."/>
            <person name="Hao Y."/>
            <person name="Liao X.Y."/>
            <person name="Jiang Y.T."/>
            <person name="Sun W.H."/>
            <person name="Chen J."/>
            <person name="Chen Y.Q."/>
            <person name="Ai Y."/>
            <person name="Zhai J.W."/>
            <person name="Wu S.S."/>
            <person name="Zhou Z."/>
            <person name="Hsiao Y.Y."/>
            <person name="Wu W.L."/>
            <person name="Chen Y.Y."/>
            <person name="Lin Y.F."/>
            <person name="Hsu J.L."/>
            <person name="Li C.Y."/>
            <person name="Wang Z.W."/>
            <person name="Zhao X."/>
            <person name="Zhong W.Y."/>
            <person name="Ma X.K."/>
            <person name="Ma L."/>
            <person name="Huang J."/>
            <person name="Chen G.Z."/>
            <person name="Huang M.Z."/>
            <person name="Huang L."/>
            <person name="Peng D.H."/>
            <person name="Luo Y.B."/>
            <person name="Zou S.Q."/>
            <person name="Chen S.P."/>
            <person name="Lan S."/>
            <person name="Tsai W.C."/>
            <person name="Van de Peer Y."/>
            <person name="Liu Z.J."/>
        </authorList>
    </citation>
    <scope>NUCLEOTIDE SEQUENCE [LARGE SCALE GENOMIC DNA]</scope>
    <source>
        <strain evidence="2">Lor288</strain>
    </source>
</reference>